<dbReference type="Proteomes" id="UP000191024">
    <property type="component" value="Chromosome G"/>
</dbReference>
<keyword evidence="11 13" id="KW-0472">Membrane</keyword>
<keyword evidence="15" id="KW-1185">Reference proteome</keyword>
<evidence type="ECO:0000313" key="15">
    <source>
        <dbReference type="Proteomes" id="UP000191024"/>
    </source>
</evidence>
<dbReference type="GO" id="GO:0031965">
    <property type="term" value="C:nuclear membrane"/>
    <property type="evidence" value="ECO:0007669"/>
    <property type="project" value="UniProtKB-SubCell"/>
</dbReference>
<name>A0A1G4KAV0_9SACH</name>
<keyword evidence="8 13" id="KW-1133">Transmembrane helix</keyword>
<keyword evidence="7" id="KW-0653">Protein transport</keyword>
<sequence>MVHVMTNSLLESRYTYHSILSDVCKTRFNHLATRLLVSASFSLGLISAIFCQTCGSKWEYMIVIPFRALLIYLASLLVIITRKNYLHVQYFGYTSILTQFYGQLCSIKAAAYALIYFFSGLNISHVLHGCFFGITDVESSSLYKFGMWVLVPLFYAAQHAIFDMDRLSFRHGSQHQHPLRYISGKVKKSSMKCGVLSAIIFFCLPLCSIYILSSGAPSLFMNFKLTCLSFAIFSIWEFINVAFDGYLSVGCLHRGKPLSSFSSTPMEALVTGLSSPKLFTKLTAFQELSYRATSPDLELRVPLYRTRFRNTSVWPSILKECLLTVQASNASVSHFMKNVDTRQERLKRAETEKIDDVHIDPNTEVLFGNKHVISTGLSTKLPGSHGMPEGLNHRIKLQNNEVFLGQDHTPSSRPFRISPAPRNSLLTEKTALLVILNDISSYFKQLVTTFFAPGQAEDSAPQISFFDLWRISKRKQAEKLVPLPVCYAECLIALMGLLINALEEDPKGSVVSSVGEVLKLLERSVGALGAYAEWEEPSVANEASLPDAVTILYDLSINAFLEVVLRYNDLLNSVYLDEDVVKLSKWVLEIYNEKACMI</sequence>
<evidence type="ECO:0000256" key="5">
    <source>
        <dbReference type="ARBA" id="ARBA00022692"/>
    </source>
</evidence>
<evidence type="ECO:0000256" key="1">
    <source>
        <dbReference type="ARBA" id="ARBA00004232"/>
    </source>
</evidence>
<protein>
    <submittedName>
        <fullName evidence="14">LAMI_0G10858g1_1</fullName>
    </submittedName>
</protein>
<evidence type="ECO:0000256" key="4">
    <source>
        <dbReference type="ARBA" id="ARBA00022448"/>
    </source>
</evidence>
<dbReference type="GO" id="GO:0006999">
    <property type="term" value="P:nuclear pore organization"/>
    <property type="evidence" value="ECO:0007669"/>
    <property type="project" value="TreeGrafter"/>
</dbReference>
<evidence type="ECO:0000256" key="2">
    <source>
        <dbReference type="ARBA" id="ARBA00004567"/>
    </source>
</evidence>
<dbReference type="GO" id="GO:0015031">
    <property type="term" value="P:protein transport"/>
    <property type="evidence" value="ECO:0007669"/>
    <property type="project" value="UniProtKB-KW"/>
</dbReference>
<evidence type="ECO:0000256" key="9">
    <source>
        <dbReference type="ARBA" id="ARBA00023010"/>
    </source>
</evidence>
<dbReference type="GO" id="GO:0070762">
    <property type="term" value="C:nuclear pore transmembrane ring"/>
    <property type="evidence" value="ECO:0007669"/>
    <property type="project" value="TreeGrafter"/>
</dbReference>
<evidence type="ECO:0000256" key="12">
    <source>
        <dbReference type="ARBA" id="ARBA00023242"/>
    </source>
</evidence>
<keyword evidence="5 13" id="KW-0812">Transmembrane</keyword>
<keyword evidence="4" id="KW-0813">Transport</keyword>
<evidence type="ECO:0000256" key="11">
    <source>
        <dbReference type="ARBA" id="ARBA00023136"/>
    </source>
</evidence>
<dbReference type="AlphaFoldDB" id="A0A1G4KAV0"/>
<evidence type="ECO:0000256" key="10">
    <source>
        <dbReference type="ARBA" id="ARBA00023132"/>
    </source>
</evidence>
<evidence type="ECO:0000256" key="3">
    <source>
        <dbReference type="ARBA" id="ARBA00005760"/>
    </source>
</evidence>
<gene>
    <name evidence="14" type="ORF">LAMI_0G10858G</name>
</gene>
<accession>A0A1G4KAV0</accession>
<dbReference type="GO" id="GO:0070631">
    <property type="term" value="P:spindle pole body localization"/>
    <property type="evidence" value="ECO:0007669"/>
    <property type="project" value="TreeGrafter"/>
</dbReference>
<dbReference type="Pfam" id="PF09531">
    <property type="entry name" value="Ndc1_Nup"/>
    <property type="match status" value="1"/>
</dbReference>
<comment type="subcellular location">
    <subcellularLocation>
        <location evidence="1">Nucleus membrane</location>
        <topology evidence="1">Multi-pass membrane protein</topology>
    </subcellularLocation>
    <subcellularLocation>
        <location evidence="2">Nucleus</location>
        <location evidence="2">Nuclear pore complex</location>
    </subcellularLocation>
</comment>
<evidence type="ECO:0000256" key="6">
    <source>
        <dbReference type="ARBA" id="ARBA00022816"/>
    </source>
</evidence>
<dbReference type="PANTHER" id="PTHR13269:SF6">
    <property type="entry name" value="NUCLEOPORIN NDC1"/>
    <property type="match status" value="1"/>
</dbReference>
<dbReference type="InterPro" id="IPR019049">
    <property type="entry name" value="Nucleoporin_prot_Ndc1/Nup"/>
</dbReference>
<dbReference type="GO" id="GO:0051028">
    <property type="term" value="P:mRNA transport"/>
    <property type="evidence" value="ECO:0007669"/>
    <property type="project" value="UniProtKB-KW"/>
</dbReference>
<dbReference type="STRING" id="1230905.A0A1G4KAV0"/>
<dbReference type="GO" id="GO:0106166">
    <property type="term" value="F:spindle pole body-nuclear membrane anchor activity"/>
    <property type="evidence" value="ECO:0007669"/>
    <property type="project" value="TreeGrafter"/>
</dbReference>
<feature type="transmembrane region" description="Helical" evidence="13">
    <location>
        <begin position="145"/>
        <end position="162"/>
    </location>
</feature>
<reference evidence="14 15" key="1">
    <citation type="submission" date="2016-03" db="EMBL/GenBank/DDBJ databases">
        <authorList>
            <person name="Devillers H."/>
        </authorList>
    </citation>
    <scope>NUCLEOTIDE SEQUENCE [LARGE SCALE GENOMIC DNA]</scope>
    <source>
        <strain evidence="14">CBS 11717</strain>
    </source>
</reference>
<keyword evidence="6" id="KW-0509">mRNA transport</keyword>
<dbReference type="PANTHER" id="PTHR13269">
    <property type="entry name" value="NUCLEOPORIN NDC1"/>
    <property type="match status" value="1"/>
</dbReference>
<dbReference type="GO" id="GO:0005816">
    <property type="term" value="C:spindle pole body"/>
    <property type="evidence" value="ECO:0007669"/>
    <property type="project" value="TreeGrafter"/>
</dbReference>
<keyword evidence="10" id="KW-0906">Nuclear pore complex</keyword>
<proteinExistence type="inferred from homology"/>
<feature type="transmembrane region" description="Helical" evidence="13">
    <location>
        <begin position="62"/>
        <end position="80"/>
    </location>
</feature>
<evidence type="ECO:0000256" key="13">
    <source>
        <dbReference type="SAM" id="Phobius"/>
    </source>
</evidence>
<comment type="similarity">
    <text evidence="3">Belongs to the NDC1 family.</text>
</comment>
<keyword evidence="12" id="KW-0539">Nucleus</keyword>
<feature type="transmembrane region" description="Helical" evidence="13">
    <location>
        <begin position="31"/>
        <end position="50"/>
    </location>
</feature>
<organism evidence="14 15">
    <name type="scientific">Lachancea mirantina</name>
    <dbReference type="NCBI Taxonomy" id="1230905"/>
    <lineage>
        <taxon>Eukaryota</taxon>
        <taxon>Fungi</taxon>
        <taxon>Dikarya</taxon>
        <taxon>Ascomycota</taxon>
        <taxon>Saccharomycotina</taxon>
        <taxon>Saccharomycetes</taxon>
        <taxon>Saccharomycetales</taxon>
        <taxon>Saccharomycetaceae</taxon>
        <taxon>Lachancea</taxon>
    </lineage>
</organism>
<keyword evidence="9" id="KW-0811">Translocation</keyword>
<evidence type="ECO:0000256" key="7">
    <source>
        <dbReference type="ARBA" id="ARBA00022927"/>
    </source>
</evidence>
<dbReference type="EMBL" id="LT598469">
    <property type="protein sequence ID" value="SCV01336.1"/>
    <property type="molecule type" value="Genomic_DNA"/>
</dbReference>
<evidence type="ECO:0000313" key="14">
    <source>
        <dbReference type="EMBL" id="SCV01336.1"/>
    </source>
</evidence>
<dbReference type="OrthoDB" id="67850at2759"/>
<feature type="transmembrane region" description="Helical" evidence="13">
    <location>
        <begin position="193"/>
        <end position="213"/>
    </location>
</feature>
<evidence type="ECO:0000256" key="8">
    <source>
        <dbReference type="ARBA" id="ARBA00022989"/>
    </source>
</evidence>